<dbReference type="GO" id="GO:0019867">
    <property type="term" value="C:outer membrane"/>
    <property type="evidence" value="ECO:0007669"/>
    <property type="project" value="InterPro"/>
</dbReference>
<dbReference type="Proteomes" id="UP000292087">
    <property type="component" value="Unassembled WGS sequence"/>
</dbReference>
<dbReference type="NCBIfam" id="TIGR01414">
    <property type="entry name" value="autotrans_barl"/>
    <property type="match status" value="1"/>
</dbReference>
<evidence type="ECO:0000256" key="1">
    <source>
        <dbReference type="ARBA" id="ARBA00022729"/>
    </source>
</evidence>
<feature type="region of interest" description="Disordered" evidence="2">
    <location>
        <begin position="61"/>
        <end position="80"/>
    </location>
</feature>
<dbReference type="InterPro" id="IPR005546">
    <property type="entry name" value="Autotransporte_beta"/>
</dbReference>
<gene>
    <name evidence="5" type="ORF">EA656_12800</name>
</gene>
<evidence type="ECO:0000256" key="3">
    <source>
        <dbReference type="SAM" id="SignalP"/>
    </source>
</evidence>
<dbReference type="SUPFAM" id="SSF103515">
    <property type="entry name" value="Autotransporter"/>
    <property type="match status" value="1"/>
</dbReference>
<protein>
    <submittedName>
        <fullName evidence="5">Autotransporter outer membrane beta-barrel domain-containing protein</fullName>
    </submittedName>
</protein>
<dbReference type="SMART" id="SM00869">
    <property type="entry name" value="Autotransporter"/>
    <property type="match status" value="1"/>
</dbReference>
<dbReference type="Pfam" id="PF12951">
    <property type="entry name" value="PATR"/>
    <property type="match status" value="7"/>
</dbReference>
<evidence type="ECO:0000313" key="5">
    <source>
        <dbReference type="EMBL" id="TAA34588.1"/>
    </source>
</evidence>
<sequence>MADASESRLIGPSSKRIVLLFDRQVGRTTSCAAVLLLLSCRIATPAYAATKTWTPTNGNNWATSGNWSPNGVPSASTSDSVTINSTTQAKINGTGAAASTVAVGTTAVGGTLFIQSGGVLTTSRTGNDSGMIAANAGSTGTVTIDGSGSKWNNSGNLDIGVSGTGSLTLQNGGAASAASTYIGNNSGSSGTLLIQSGGVLNDTSSGTSSAFIAGNSGSTGTATVTGSGSKWTNSGNLQVGSNGTGFLTVSNGGLVSDVRGYIATWGGSSGTATVTGAGSQWINSDNLYIGGYFGNGAGALTIQNNGMVSAAATFVGDQSGSSGRLTIQSGGVLSDASATPSTIGLNSGSSGMATVAGTGSRWTHNGDLQIGGAGAGTLSVASGGLVGDINGYIANNTASTGTVTVDGAGSKWTSSGTLTIGNSGIGALTLQNNGAASSAAVYIGRNGGSDGTLSILSGAALSTSTGDTNADNASIAVNAGATGAVTIDGSGSSWTNTSNLTVGGYGAGSLTIQNQGLAGIGTTSYVGNRTGSSGTLVIRGGSVLTNGVNGLGIGALLGNEAGATGTATVTGSASQWRSTGTLFIGNRGSGTLLVANGGSVSDAAGFLGGQTTGSGTVTITGAGSAWSNGGDLYLGALISNAPSGGSTATLTIADAGTVSTGAGSYLLGGSAPAPTLTPGSSSVYLGYGENSTATLNIGAPTTGAASAPGTLVASRLVFGPGAGTLNFNHTSPNYLFVPAMSGAGTINVLAGATILTGDSSGYTGMTAIASGATLQIGHGGTNGALGGTILDDGALAFNRADAFTVAAAIAGSGTIAQTGAGNTGFTGDGSTFNGATSVTGGTLSVNGTLGSTTSTVSVSNGGTLGGSGTIGGSVTIADGILAPGNSPGTLTIQGDLTLSSASMLDYQFGQAGVAGGSMNDLVNVGGNLTLAGTLNVSETAGGTYGAGVYHLFNYGGGLAYNGLAFGVMPADSTGYLQTSVAGQVNLVNNHGLSLSVWDGGTGAKDDGVIAGGSGVWTASSANAGPNTDNWTTLSATSNAPFTNPSFVLFQGQAGIVTVDASAGEIGVSGMQFATEGYRLQGDGITLAGAATPIRVGDGTNAGAAMTTTIDSALTGSGGLVKSDLGTLVLTGVNGYTGATTIDSGTLALASHGSIASSSGVIANGTFDVSGTNNGAAIRTLSGMGSVVLGSQNLTLTDAYDTFAGAITGAGGLSLTGGTETLTGQNSYTGTTTVGSGTLALAGNGSIAASSGVIANGIFDVSGTNNGVAIRSLSGAGTVTLGGQNLILTDAHDTFAGAITGTGGVEIAAGTASWTGGNTYSGLTTISRGTLQIGDGGTTGSLGTGSVVNNGTLAFDRADAIIVTNAISGTGAVAQIGIGNTMLSRGNAYSGGTTITAGALIGSANSFGSGTIADNGALVVDQPTDAVFSNAMSGSGTLIKRGAGTLNLTGDASAFTGATVLMDGGLKVNGSLAGSVVTAQRGTTLSGAGTVGGLAAQAGSTIAPGNSPGTLTVAGNYLAQSGSRYAADLVPGTTTSDRIVVGGAATIQDGAILQAMRDGAGAFLPNASYTVLTAAGGVRGSYTLTGDTAISAFYALRLGQDAQHVYLDAVQTRAFTQAASTRNQASTAAGLQGLPVGSALRGTIEALPEDAMARSAFDQGSGEIHASTRTAMLDDSRFMRFAAIDRLRSAFGDSSTQAAPSAADEADGPAFWSNGYDVRGVADSDGNAAKLSHRAGSFLIGADAAVLDVGRLGLLAGYGRATDDVRDRNSSGTWENDTFGAYGGAQLGHLGLRLGTAYTWSEVSTDRQVRFAGVSDRLSGQYDAGTFQAFGEVGYPLDAGKTPLGTLSFEPFAGLAYVDVRTEGFTEHGGLSALTAKRSRTAITLSTVGLRGASDFTIGQVALTASGSIAWRHAYGDITPKTSFTFVNSDPFDIAGVPIATDAALLEAGLATRLSGNVVLGVSYTGQFGDVTRSQGLRGTLHLKF</sequence>
<feature type="chain" id="PRO_5020622642" evidence="3">
    <location>
        <begin position="49"/>
        <end position="1984"/>
    </location>
</feature>
<reference evidence="5 6" key="1">
    <citation type="submission" date="2019-02" db="EMBL/GenBank/DDBJ databases">
        <title>WGS of Pseudoxanthomonas species novum from clinical isolates.</title>
        <authorList>
            <person name="Bernier A.-M."/>
            <person name="Bernard K."/>
            <person name="Vachon A."/>
        </authorList>
    </citation>
    <scope>NUCLEOTIDE SEQUENCE [LARGE SCALE GENOMIC DNA]</scope>
    <source>
        <strain evidence="5 6">NML140781</strain>
    </source>
</reference>
<name>A0A4Q8LTY1_9GAMM</name>
<dbReference type="InterPro" id="IPR030895">
    <property type="entry name" value="T5SS_PEPC_rpt"/>
</dbReference>
<evidence type="ECO:0000259" key="4">
    <source>
        <dbReference type="PROSITE" id="PS51208"/>
    </source>
</evidence>
<accession>A0A4Q8LTY1</accession>
<dbReference type="Gene3D" id="2.40.128.130">
    <property type="entry name" value="Autotransporter beta-domain"/>
    <property type="match status" value="1"/>
</dbReference>
<evidence type="ECO:0000256" key="2">
    <source>
        <dbReference type="SAM" id="MobiDB-lite"/>
    </source>
</evidence>
<keyword evidence="1 3" id="KW-0732">Signal</keyword>
<dbReference type="PROSITE" id="PS51208">
    <property type="entry name" value="AUTOTRANSPORTER"/>
    <property type="match status" value="1"/>
</dbReference>
<dbReference type="EMBL" id="SHMF01000003">
    <property type="protein sequence ID" value="TAA34588.1"/>
    <property type="molecule type" value="Genomic_DNA"/>
</dbReference>
<dbReference type="InterPro" id="IPR013425">
    <property type="entry name" value="Autotrns_rpt"/>
</dbReference>
<dbReference type="InterPro" id="IPR011050">
    <property type="entry name" value="Pectin_lyase_fold/virulence"/>
</dbReference>
<proteinExistence type="predicted"/>
<feature type="signal peptide" evidence="3">
    <location>
        <begin position="1"/>
        <end position="48"/>
    </location>
</feature>
<evidence type="ECO:0000313" key="6">
    <source>
        <dbReference type="Proteomes" id="UP000292087"/>
    </source>
</evidence>
<dbReference type="NCBIfam" id="TIGR02601">
    <property type="entry name" value="autotrns_rpt"/>
    <property type="match status" value="2"/>
</dbReference>
<dbReference type="InterPro" id="IPR036709">
    <property type="entry name" value="Autotransporte_beta_dom_sf"/>
</dbReference>
<comment type="caution">
    <text evidence="5">The sequence shown here is derived from an EMBL/GenBank/DDBJ whole genome shotgun (WGS) entry which is preliminary data.</text>
</comment>
<organism evidence="5 6">
    <name type="scientific">Pseudoxanthomonas winnipegensis</name>
    <dbReference type="NCBI Taxonomy" id="2480810"/>
    <lineage>
        <taxon>Bacteria</taxon>
        <taxon>Pseudomonadati</taxon>
        <taxon>Pseudomonadota</taxon>
        <taxon>Gammaproteobacteria</taxon>
        <taxon>Lysobacterales</taxon>
        <taxon>Lysobacteraceae</taxon>
        <taxon>Pseudoxanthomonas</taxon>
    </lineage>
</organism>
<dbReference type="NCBIfam" id="TIGR04393">
    <property type="entry name" value="rpt_T5SS_PEPC"/>
    <property type="match status" value="8"/>
</dbReference>
<feature type="domain" description="Autotransporter" evidence="4">
    <location>
        <begin position="1703"/>
        <end position="1984"/>
    </location>
</feature>
<dbReference type="InterPro" id="IPR006315">
    <property type="entry name" value="OM_autotransptr_brl_dom"/>
</dbReference>
<dbReference type="SUPFAM" id="SSF51126">
    <property type="entry name" value="Pectin lyase-like"/>
    <property type="match status" value="2"/>
</dbReference>